<organism evidence="2 3">
    <name type="scientific">Cohnella candidum</name>
    <dbReference type="NCBI Taxonomy" id="2674991"/>
    <lineage>
        <taxon>Bacteria</taxon>
        <taxon>Bacillati</taxon>
        <taxon>Bacillota</taxon>
        <taxon>Bacilli</taxon>
        <taxon>Bacillales</taxon>
        <taxon>Paenibacillaceae</taxon>
        <taxon>Cohnella</taxon>
    </lineage>
</organism>
<keyword evidence="3" id="KW-1185">Reference proteome</keyword>
<evidence type="ECO:0000313" key="2">
    <source>
        <dbReference type="EMBL" id="AYQ75151.1"/>
    </source>
</evidence>
<dbReference type="KEGG" id="coh:EAV92_22935"/>
<protein>
    <submittedName>
        <fullName evidence="2">Uncharacterized protein</fullName>
    </submittedName>
</protein>
<proteinExistence type="predicted"/>
<dbReference type="AlphaFoldDB" id="A0A3G3K4Q5"/>
<evidence type="ECO:0000313" key="3">
    <source>
        <dbReference type="Proteomes" id="UP000269097"/>
    </source>
</evidence>
<dbReference type="EMBL" id="CP033433">
    <property type="protein sequence ID" value="AYQ75151.1"/>
    <property type="molecule type" value="Genomic_DNA"/>
</dbReference>
<sequence length="69" mass="8027">MEDFFGFFKYITYIGCIAVFAGIDYFFISLEPDNWPWVIGGTLIILAIGYGINKLSHRIEEKERAKEMK</sequence>
<feature type="transmembrane region" description="Helical" evidence="1">
    <location>
        <begin position="7"/>
        <end position="28"/>
    </location>
</feature>
<dbReference type="RefSeq" id="WP_123043231.1">
    <property type="nucleotide sequence ID" value="NZ_CP033433.1"/>
</dbReference>
<name>A0A3G3K4Q5_9BACL</name>
<feature type="transmembrane region" description="Helical" evidence="1">
    <location>
        <begin position="34"/>
        <end position="52"/>
    </location>
</feature>
<evidence type="ECO:0000256" key="1">
    <source>
        <dbReference type="SAM" id="Phobius"/>
    </source>
</evidence>
<keyword evidence="1" id="KW-0472">Membrane</keyword>
<keyword evidence="1" id="KW-0812">Transmembrane</keyword>
<dbReference type="Proteomes" id="UP000269097">
    <property type="component" value="Chromosome"/>
</dbReference>
<gene>
    <name evidence="2" type="ORF">EAV92_22935</name>
</gene>
<accession>A0A3G3K4Q5</accession>
<reference evidence="2 3" key="1">
    <citation type="submission" date="2018-10" db="EMBL/GenBank/DDBJ databases">
        <title>Genome Sequence of Cohnella sp.</title>
        <authorList>
            <person name="Srinivasan S."/>
            <person name="Kim M.K."/>
        </authorList>
    </citation>
    <scope>NUCLEOTIDE SEQUENCE [LARGE SCALE GENOMIC DNA]</scope>
    <source>
        <strain evidence="2 3">18JY8-7</strain>
    </source>
</reference>
<keyword evidence="1" id="KW-1133">Transmembrane helix</keyword>